<keyword evidence="1" id="KW-0472">Membrane</keyword>
<comment type="caution">
    <text evidence="2">The sequence shown here is derived from an EMBL/GenBank/DDBJ whole genome shotgun (WGS) entry which is preliminary data.</text>
</comment>
<evidence type="ECO:0000313" key="5">
    <source>
        <dbReference type="Proteomes" id="UP000279331"/>
    </source>
</evidence>
<gene>
    <name evidence="2" type="ORF">LAUMK42_05578</name>
    <name evidence="3" type="ORF">LAUMK4_05805</name>
</gene>
<feature type="transmembrane region" description="Helical" evidence="1">
    <location>
        <begin position="20"/>
        <end position="37"/>
    </location>
</feature>
<evidence type="ECO:0000313" key="3">
    <source>
        <dbReference type="EMBL" id="VBA32773.1"/>
    </source>
</evidence>
<keyword evidence="1" id="KW-0812">Transmembrane</keyword>
<evidence type="ECO:0000313" key="2">
    <source>
        <dbReference type="EMBL" id="VAZ86725.1"/>
    </source>
</evidence>
<reference evidence="4 5" key="1">
    <citation type="submission" date="2018-09" db="EMBL/GenBank/DDBJ databases">
        <authorList>
            <person name="Tagini F."/>
        </authorList>
    </citation>
    <scope>NUCLEOTIDE SEQUENCE [LARGE SCALE GENOMIC DNA]</scope>
    <source>
        <strain evidence="3 4">MK4</strain>
        <strain evidence="2 5">MK42</strain>
    </source>
</reference>
<evidence type="ECO:0000256" key="1">
    <source>
        <dbReference type="SAM" id="Phobius"/>
    </source>
</evidence>
<proteinExistence type="predicted"/>
<dbReference type="EMBL" id="UPHM01000165">
    <property type="protein sequence ID" value="VBA32773.1"/>
    <property type="molecule type" value="Genomic_DNA"/>
</dbReference>
<protein>
    <submittedName>
        <fullName evidence="2">Uncharacterized protein</fullName>
    </submittedName>
</protein>
<name>A0AB38V2K1_9MYCO</name>
<keyword evidence="1" id="KW-1133">Transmembrane helix</keyword>
<dbReference type="Proteomes" id="UP000271464">
    <property type="component" value="Unassembled WGS sequence"/>
</dbReference>
<dbReference type="EMBL" id="UPHL01000173">
    <property type="protein sequence ID" value="VAZ86725.1"/>
    <property type="molecule type" value="Genomic_DNA"/>
</dbReference>
<organism evidence="2 5">
    <name type="scientific">Mycobacterium persicum</name>
    <dbReference type="NCBI Taxonomy" id="1487726"/>
    <lineage>
        <taxon>Bacteria</taxon>
        <taxon>Bacillati</taxon>
        <taxon>Actinomycetota</taxon>
        <taxon>Actinomycetes</taxon>
        <taxon>Mycobacteriales</taxon>
        <taxon>Mycobacteriaceae</taxon>
        <taxon>Mycobacterium</taxon>
    </lineage>
</organism>
<dbReference type="AlphaFoldDB" id="A0AB38V2K1"/>
<keyword evidence="4" id="KW-1185">Reference proteome</keyword>
<dbReference type="Proteomes" id="UP000279331">
    <property type="component" value="Unassembled WGS sequence"/>
</dbReference>
<accession>A0AB38V2K1</accession>
<evidence type="ECO:0000313" key="4">
    <source>
        <dbReference type="Proteomes" id="UP000271464"/>
    </source>
</evidence>
<sequence>MPIWKRGIRKGRISMPFKSMFIGIFTGMLKPMFSSGISGM</sequence>